<reference evidence="3 4" key="1">
    <citation type="submission" date="2020-08" db="EMBL/GenBank/DDBJ databases">
        <title>Sequencing the genomes of 1000 actinobacteria strains.</title>
        <authorList>
            <person name="Klenk H.-P."/>
        </authorList>
    </citation>
    <scope>NUCLEOTIDE SEQUENCE [LARGE SCALE GENOMIC DNA]</scope>
    <source>
        <strain evidence="3 4">DSM 19079</strain>
    </source>
</reference>
<evidence type="ECO:0000313" key="4">
    <source>
        <dbReference type="Proteomes" id="UP000560081"/>
    </source>
</evidence>
<organism evidence="3 4">
    <name type="scientific">Micrococcus flavus</name>
    <dbReference type="NCBI Taxonomy" id="384602"/>
    <lineage>
        <taxon>Bacteria</taxon>
        <taxon>Bacillati</taxon>
        <taxon>Actinomycetota</taxon>
        <taxon>Actinomycetes</taxon>
        <taxon>Micrococcales</taxon>
        <taxon>Micrococcaceae</taxon>
        <taxon>Micrococcus</taxon>
    </lineage>
</organism>
<dbReference type="InterPro" id="IPR029052">
    <property type="entry name" value="Metallo-depent_PP-like"/>
</dbReference>
<keyword evidence="1" id="KW-0732">Signal</keyword>
<dbReference type="OrthoDB" id="58809at2"/>
<keyword evidence="4" id="KW-1185">Reference proteome</keyword>
<proteinExistence type="predicted"/>
<protein>
    <recommendedName>
        <fullName evidence="2">Calcineurin-like phosphoesterase domain-containing protein</fullName>
    </recommendedName>
</protein>
<dbReference type="AlphaFoldDB" id="A0A4Y8WUT0"/>
<feature type="chain" id="PRO_5038799428" description="Calcineurin-like phosphoesterase domain-containing protein" evidence="1">
    <location>
        <begin position="28"/>
        <end position="369"/>
    </location>
</feature>
<comment type="caution">
    <text evidence="3">The sequence shown here is derived from an EMBL/GenBank/DDBJ whole genome shotgun (WGS) entry which is preliminary data.</text>
</comment>
<gene>
    <name evidence="3" type="ORF">BJ976_000060</name>
</gene>
<evidence type="ECO:0000256" key="1">
    <source>
        <dbReference type="SAM" id="SignalP"/>
    </source>
</evidence>
<feature type="signal peptide" evidence="1">
    <location>
        <begin position="1"/>
        <end position="27"/>
    </location>
</feature>
<evidence type="ECO:0000313" key="3">
    <source>
        <dbReference type="EMBL" id="MBB4881709.1"/>
    </source>
</evidence>
<accession>A0A4Y8WUT0</accession>
<name>A0A4Y8WUT0_9MICC</name>
<dbReference type="SUPFAM" id="SSF56300">
    <property type="entry name" value="Metallo-dependent phosphatases"/>
    <property type="match status" value="1"/>
</dbReference>
<sequence length="369" mass="39622">MARLARLSLAAAAALTVSLGAAAPAVAAPPAHAAAHAQATAAVGKGTKAESFSFGVIGDVPYGAAQVAAFPEMIDELSAQDEFSFVAHVGDIKAGSAVCSDEYFAMIRGEFDRLAHPLVLTPGDNDWTDCHRTNNGAYDPLERLDAFREVFYPVADRTLGEPMTVDAQDEIGLPENARFTERRVEFGVVNVQGSENSTLPWTGLGLTAPTPEQLAEVEARDAANHALIRDLFADAERRHARGVVIMMQADMFYPGAVVDGEISDEAAAQQQAYTETVQLIAELSRDFDGPVYLINGDSHEYTADAPLTAGSPWLDVYGVAPVENLERITVEGAATSNEWTRFSVAPMNAGRGRHADQPLLTWERVPYTF</sequence>
<feature type="domain" description="Calcineurin-like phosphoesterase" evidence="2">
    <location>
        <begin position="53"/>
        <end position="156"/>
    </location>
</feature>
<dbReference type="EMBL" id="JACHMC010000001">
    <property type="protein sequence ID" value="MBB4881709.1"/>
    <property type="molecule type" value="Genomic_DNA"/>
</dbReference>
<dbReference type="Proteomes" id="UP000560081">
    <property type="component" value="Unassembled WGS sequence"/>
</dbReference>
<dbReference type="RefSeq" id="WP_135030875.1">
    <property type="nucleotide sequence ID" value="NZ_BMLA01000012.1"/>
</dbReference>
<evidence type="ECO:0000259" key="2">
    <source>
        <dbReference type="Pfam" id="PF00149"/>
    </source>
</evidence>
<dbReference type="GO" id="GO:0016787">
    <property type="term" value="F:hydrolase activity"/>
    <property type="evidence" value="ECO:0007669"/>
    <property type="project" value="InterPro"/>
</dbReference>
<dbReference type="InterPro" id="IPR004843">
    <property type="entry name" value="Calcineurin-like_PHP"/>
</dbReference>
<dbReference type="Pfam" id="PF00149">
    <property type="entry name" value="Metallophos"/>
    <property type="match status" value="1"/>
</dbReference>